<evidence type="ECO:0000313" key="7">
    <source>
        <dbReference type="EMBL" id="VAX11746.1"/>
    </source>
</evidence>
<dbReference type="Pfam" id="PF05195">
    <property type="entry name" value="AMP_N"/>
    <property type="match status" value="1"/>
</dbReference>
<dbReference type="GO" id="GO:0070006">
    <property type="term" value="F:metalloaminopeptidase activity"/>
    <property type="evidence" value="ECO:0007669"/>
    <property type="project" value="InterPro"/>
</dbReference>
<evidence type="ECO:0000256" key="3">
    <source>
        <dbReference type="ARBA" id="ARBA00022723"/>
    </source>
</evidence>
<keyword evidence="7" id="KW-0031">Aminopeptidase</keyword>
<dbReference type="PROSITE" id="PS00491">
    <property type="entry name" value="PROLINE_PEPTIDASE"/>
    <property type="match status" value="1"/>
</dbReference>
<dbReference type="PRINTS" id="PR00599">
    <property type="entry name" value="MAPEPTIDASE"/>
</dbReference>
<feature type="domain" description="Aminopeptidase P N-terminal" evidence="6">
    <location>
        <begin position="1"/>
        <end position="135"/>
    </location>
</feature>
<dbReference type="PANTHER" id="PTHR43226">
    <property type="entry name" value="XAA-PRO AMINOPEPTIDASE 3"/>
    <property type="match status" value="1"/>
</dbReference>
<keyword evidence="4 7" id="KW-0378">Hydrolase</keyword>
<comment type="cofactor">
    <cofactor evidence="1">
        <name>Mn(2+)</name>
        <dbReference type="ChEBI" id="CHEBI:29035"/>
    </cofactor>
</comment>
<dbReference type="EC" id="3.4.11.9" evidence="7"/>
<sequence length="475" mass="53441">MSTQEFKRRRRQLMGMMDEHSVAILPTAPVYIRNRDVEFPYRPDSDFFYLTGFPEPEAVVVLIPGREHGEYILFCRENDPKMETWNGPRAGQEGAIANYHADDCFPIGDIDDILPGLLENKARVFYTMGAHPDFDRRLIGWVNHLRKQSRAGIHTPGEFVALDHLVHDMRLYKSSFEIKAMRLAAKISAEAHTRAMQHCKPGMMEYQLEAELLHTFMYHGARSPAYASIVGSGVNGCILHYVENSAKMKDGDLVLIDAGAEIECYAADISRTFPVNGRFSPAQKVLYELVLATQLAAIEQVQPGNHWNDPHEAAVKVLTQGLKDLGLLKGTLKTLLKNQAYRQFYMHRTGHWLGLDVHDVGDYKIDTQWRVLEAGMILTVEPGLYIPAGIKGVAKKWWNIGIRIEDDVLVTRDGHEVLSDGVVKHVDDIEALMASKKVAQGNVGSRRVKPKAVVKAKPKVKARSKIVARKRKATK</sequence>
<organism evidence="7">
    <name type="scientific">hydrothermal vent metagenome</name>
    <dbReference type="NCBI Taxonomy" id="652676"/>
    <lineage>
        <taxon>unclassified sequences</taxon>
        <taxon>metagenomes</taxon>
        <taxon>ecological metagenomes</taxon>
    </lineage>
</organism>
<dbReference type="NCBIfam" id="NF008131">
    <property type="entry name" value="PRK10879.1"/>
    <property type="match status" value="1"/>
</dbReference>
<reference evidence="7" key="1">
    <citation type="submission" date="2018-06" db="EMBL/GenBank/DDBJ databases">
        <authorList>
            <person name="Zhirakovskaya E."/>
        </authorList>
    </citation>
    <scope>NUCLEOTIDE SEQUENCE</scope>
</reference>
<dbReference type="SMART" id="SM01011">
    <property type="entry name" value="AMP_N"/>
    <property type="match status" value="1"/>
</dbReference>
<dbReference type="Gene3D" id="3.90.230.10">
    <property type="entry name" value="Creatinase/methionine aminopeptidase superfamily"/>
    <property type="match status" value="1"/>
</dbReference>
<keyword evidence="7" id="KW-0645">Protease</keyword>
<dbReference type="GO" id="GO:0005829">
    <property type="term" value="C:cytosol"/>
    <property type="evidence" value="ECO:0007669"/>
    <property type="project" value="TreeGrafter"/>
</dbReference>
<keyword evidence="3" id="KW-0479">Metal-binding</keyword>
<dbReference type="Pfam" id="PF00557">
    <property type="entry name" value="Peptidase_M24"/>
    <property type="match status" value="1"/>
</dbReference>
<dbReference type="SUPFAM" id="SSF53092">
    <property type="entry name" value="Creatinase/prolidase N-terminal domain"/>
    <property type="match status" value="1"/>
</dbReference>
<proteinExistence type="inferred from homology"/>
<dbReference type="GO" id="GO:0006508">
    <property type="term" value="P:proteolysis"/>
    <property type="evidence" value="ECO:0007669"/>
    <property type="project" value="TreeGrafter"/>
</dbReference>
<dbReference type="PANTHER" id="PTHR43226:SF4">
    <property type="entry name" value="XAA-PRO AMINOPEPTIDASE 3"/>
    <property type="match status" value="1"/>
</dbReference>
<evidence type="ECO:0000259" key="6">
    <source>
        <dbReference type="SMART" id="SM01011"/>
    </source>
</evidence>
<dbReference type="InterPro" id="IPR029149">
    <property type="entry name" value="Creatin/AminoP/Spt16_N"/>
</dbReference>
<comment type="similarity">
    <text evidence="2">Belongs to the peptidase M24B family.</text>
</comment>
<dbReference type="InterPro" id="IPR007865">
    <property type="entry name" value="Aminopep_P_N"/>
</dbReference>
<dbReference type="AlphaFoldDB" id="A0A3B1B0C2"/>
<accession>A0A3B1B0C2</accession>
<gene>
    <name evidence="7" type="ORF">MNBD_GAMMA25-2162</name>
</gene>
<evidence type="ECO:0000256" key="1">
    <source>
        <dbReference type="ARBA" id="ARBA00001936"/>
    </source>
</evidence>
<name>A0A3B1B0C2_9ZZZZ</name>
<dbReference type="SUPFAM" id="SSF55920">
    <property type="entry name" value="Creatinase/aminopeptidase"/>
    <property type="match status" value="1"/>
</dbReference>
<dbReference type="Gene3D" id="3.40.350.10">
    <property type="entry name" value="Creatinase/prolidase N-terminal domain"/>
    <property type="match status" value="1"/>
</dbReference>
<dbReference type="InterPro" id="IPR052433">
    <property type="entry name" value="X-Pro_dipept-like"/>
</dbReference>
<protein>
    <submittedName>
        <fullName evidence="7">Xaa-Pro aminopeptidase</fullName>
        <ecNumber evidence="7">3.4.11.9</ecNumber>
    </submittedName>
</protein>
<evidence type="ECO:0000256" key="5">
    <source>
        <dbReference type="ARBA" id="ARBA00023211"/>
    </source>
</evidence>
<dbReference type="InterPro" id="IPR000994">
    <property type="entry name" value="Pept_M24"/>
</dbReference>
<dbReference type="FunFam" id="3.90.230.10:FF:000002">
    <property type="entry name" value="Xaa-Pro aminopeptidase 3"/>
    <property type="match status" value="1"/>
</dbReference>
<dbReference type="InterPro" id="IPR001131">
    <property type="entry name" value="Peptidase_M24B_aminopep-P_CS"/>
</dbReference>
<dbReference type="InterPro" id="IPR036005">
    <property type="entry name" value="Creatinase/aminopeptidase-like"/>
</dbReference>
<dbReference type="GO" id="GO:0030145">
    <property type="term" value="F:manganese ion binding"/>
    <property type="evidence" value="ECO:0007669"/>
    <property type="project" value="InterPro"/>
</dbReference>
<evidence type="ECO:0000256" key="2">
    <source>
        <dbReference type="ARBA" id="ARBA00008766"/>
    </source>
</evidence>
<evidence type="ECO:0000256" key="4">
    <source>
        <dbReference type="ARBA" id="ARBA00022801"/>
    </source>
</evidence>
<keyword evidence="5" id="KW-0464">Manganese</keyword>
<dbReference type="InterPro" id="IPR001714">
    <property type="entry name" value="Pept_M24_MAP"/>
</dbReference>
<dbReference type="CDD" id="cd01087">
    <property type="entry name" value="Prolidase"/>
    <property type="match status" value="1"/>
</dbReference>
<dbReference type="EMBL" id="UOFY01000075">
    <property type="protein sequence ID" value="VAX11746.1"/>
    <property type="molecule type" value="Genomic_DNA"/>
</dbReference>